<dbReference type="PANTHER" id="PTHR32305">
    <property type="match status" value="1"/>
</dbReference>
<proteinExistence type="predicted"/>
<dbReference type="InterPro" id="IPR022385">
    <property type="entry name" value="Rhs_assc_core"/>
</dbReference>
<gene>
    <name evidence="8" type="ORF">GKO32_14850</name>
</gene>
<dbReference type="InterPro" id="IPR022044">
    <property type="entry name" value="TcdB_toxin_mid/C"/>
</dbReference>
<accession>A0A6N7Z2Q9</accession>
<organism evidence="8 9">
    <name type="scientific">Amycolatopsis pithecellobii</name>
    <dbReference type="NCBI Taxonomy" id="664692"/>
    <lineage>
        <taxon>Bacteria</taxon>
        <taxon>Bacillati</taxon>
        <taxon>Actinomycetota</taxon>
        <taxon>Actinomycetes</taxon>
        <taxon>Pseudonocardiales</taxon>
        <taxon>Pseudonocardiaceae</taxon>
        <taxon>Amycolatopsis</taxon>
    </lineage>
</organism>
<evidence type="ECO:0000256" key="3">
    <source>
        <dbReference type="ARBA" id="ARBA00022729"/>
    </source>
</evidence>
<dbReference type="EMBL" id="WMBA01000019">
    <property type="protein sequence ID" value="MTD55249.1"/>
    <property type="molecule type" value="Genomic_DNA"/>
</dbReference>
<dbReference type="Gene3D" id="2.180.10.10">
    <property type="entry name" value="RHS repeat-associated core"/>
    <property type="match status" value="1"/>
</dbReference>
<feature type="domain" description="Insecticide toxin TcdB middle/C-terminal" evidence="6">
    <location>
        <begin position="946"/>
        <end position="1087"/>
    </location>
</feature>
<evidence type="ECO:0000259" key="7">
    <source>
        <dbReference type="Pfam" id="PF12256"/>
    </source>
</evidence>
<feature type="coiled-coil region" evidence="5">
    <location>
        <begin position="2529"/>
        <end position="2556"/>
    </location>
</feature>
<dbReference type="Pfam" id="PF12255">
    <property type="entry name" value="TcdB_toxin_midC"/>
    <property type="match status" value="1"/>
</dbReference>
<sequence length="2556" mass="281648">MRQAQGIHIGRLARRRRGCHAVQCDRACRTTCECNFGSPSREFPLSDARCPKARDVPMSDVAGPAGQAPPSVALPKGGGAIGGMGEKFTASPATGTGVMTVPLAVSPGRSEFEPRLALSYDSGTGNGPFGLGWRLALPAITRGTGKGLPRYDDDAESDVFVLSGAEDLVPVMEEPSSRTVGGVRYRIRRYRPRVEGLFARIERWTNTADPADVSWRSISRDNITTWYGRAPESRIADPADAARIFSWLICVSHDDKGNVMAYEYKGENDDNVDAAKVYERGRERRANRYLKRIRYGNHDPYLPELAPDTAWPPLPADDQWFFEFVLDYGEHDAQVPVPADAPGWQARPDAFSVHRAGFEVRTHRLCRRGLMFHHFPDEPEIGRDCLVGSTDFDYSHESSQGYAKLEKVTRRGYRRDDAGYRSQAHPPTEFGYSEAVLDPTPRELAGDSAENLPIGLDGTQFRWLDLDGDGLPGVLTEQGGAWLYKRNLSPLEQTAARLGPSEPVTPPPGLSLSQGVQLLDLAADGRPDVVRFTGHDAGFARRTTDGGWEPFTAFRALPRIDWADPNLRFTDLDGDGLADILITGDDTASWYPSLGTEGFGPECRVRTSRDEETGPVLLFSDGTESVRLADMSGDGLADLVRIRNGEVCYWPNLGYGRFGPKITMDGAPSDRPGQFDQRRVLLADVDGSGTTDLIYLHPNEVRVWFNQSGNSWAAPVPLPIRPPADVTAIDLLGKGTACLVWSSALPADASRSLRYLDLMSGGKPHLLITTRNNLGMETEIEYQPSTKYYLQDQRAGTPWRTKLPFPVHVVARVTVRDKWRGTSFASTYSYHHGYYDGTEREFGGFGRVEQVDVEDYGTFSGTNANSPFVTPDHRLYQPPVKTVTWYHTGAQLDGELPLHPFQREYFPNWFEDREPGGQVLGGFREHVLPDPDPDLAALTTGERREALRACRGTPLRQEVYELDVAGLTEGRQDPVKILSATSHACHIRLLQPQAGNRHAVFHVTESETIGYHYELDLRASPVTPDPRVTHTLNLDVDEFGNIRQAVTVGYPRRSAPPTDRLLTNGVHELVSAVQGEMHLSYTETRYTDDPPPQPDSHRVRLPCEVETYELTEMRPAAGDYFTLAELRGYRLSPRYQSSGTIVDSQKRLLEHVRSLFFDETLTSPAALGTLGARALPYETYTLAFTSPLLTAILGNKLTPDVLTALGDAKTSGYLTTAGQYWRCSGVAGYATDASRHFFQPTRFADAFGTVTQVEYDSHDLRVRSSTDPLGNRTEVLAFDFRVLTPRAIRDSNGTTSQMQFDVLGMPVALAVGGKNGEGDSLAAFDFDETGTADFFRGEDYDPARARELLSTATMRYLYHFGESTTDDTVVWATHPPCAAGIARERHSDVDSPVQTTFEYSDGGGNVLVRKNQAEPERPGGPPRWIATGRTVLNNKGKPVKQYEPYFSAPEVGHRFEEPREAGVTPILFYDAAGRQIRRDSPDGSYSRVDFSPWQVISHDPNDTVLEPGNAWFARMSAASAAADRRAARLAAAHAETPAVAMLDSLGRTVVAIEHNRVDGVDTKDVTFSRLDAEGKALWLQDARGIRVAQQVVPLLPEGVHRFDDPDNLAPQGHTPCYDLLGRPLFQHSVDAGDRWTLPDAANEPLFRWSENAFRTRLSYDELRRPVGVFVTASGDTTLSGESRDPVPATEVLVERRVYGEAHPDAGANLRGRLYQVYDGAGVETKAGYDFEGNLTETERRFALEYRTVADWSALGPLTDLAEIASAAEPLLEPARLSTKAGYDALKRPVSTTTPDGSVQHLVFNEANLVERVEVTRDGAVTAFVTNVDYNAKGQRVRIDYGNGATTRYDYDPDTFRLTALRTTRPAIATALFADPAVVQDLRYTYDPVGNITEIDDLATVTTARAATARRYVYDARYRLIGASGREHSGQTAFALGADGGSLRDYPFAGNRVHPNDLQGLRGYVERFRYDAAGNLMRLVHHDGPDVDQPGQVLWQRRYQYAVDSNRLLATSLPEDADDLPDYVAEGGYRAKYGYDARGNITAMAQLPLMRWNHRNQLSATARQVVNAGTPETTYYVYDAAGQRLRKVTETARGARKNERIQVGGYEIYREYRAGTVALERETLHMRDTARRIALVETTATGAPAIRYQLADHAGSARVELDQDGGLITYEDYHPFGTTAFQSGRSGAEVSLKRYRYTGKERDDETGFALHGARSYAPWLGRWVSPDPAGLVDGTNLYRYCRNSPVVFADPAGTDPKGASEGSVLVATIDPTLDKKGIGFNTETSVEITLRDGTVVNRRFDRFYQDPHGDWVATEAKGEQPEDLTANELLADKRIQEEGARFKIIKSAGAPPPGHGQFREDIAFTAGFSGEIKPGNLHHVHGSQSHRATENKPATASAALWKAWIEGQYADAPGHENMVRKINPNAAPTWITREQAAAEYAKNTGSKANPVDRAAGWIAVKPNDSFLSTNRQPAGLSHQVIAGTVVAVAVTTAPVWVPAVAEAAEPTAKVADTANKVRVVAEEVGGPKVRVAEQHLIEEAEEVVEQAAKKVARWILE</sequence>
<dbReference type="GO" id="GO:0005737">
    <property type="term" value="C:cytoplasm"/>
    <property type="evidence" value="ECO:0007669"/>
    <property type="project" value="InterPro"/>
</dbReference>
<dbReference type="GO" id="GO:0005576">
    <property type="term" value="C:extracellular region"/>
    <property type="evidence" value="ECO:0007669"/>
    <property type="project" value="UniProtKB-SubCell"/>
</dbReference>
<evidence type="ECO:0000313" key="9">
    <source>
        <dbReference type="Proteomes" id="UP000440096"/>
    </source>
</evidence>
<evidence type="ECO:0000256" key="2">
    <source>
        <dbReference type="ARBA" id="ARBA00022525"/>
    </source>
</evidence>
<dbReference type="InterPro" id="IPR013517">
    <property type="entry name" value="FG-GAP"/>
</dbReference>
<dbReference type="NCBIfam" id="TIGR03696">
    <property type="entry name" value="Rhs_assc_core"/>
    <property type="match status" value="1"/>
</dbReference>
<dbReference type="Pfam" id="PF12256">
    <property type="entry name" value="TcdB_toxin_midN"/>
    <property type="match status" value="1"/>
</dbReference>
<dbReference type="Proteomes" id="UP000440096">
    <property type="component" value="Unassembled WGS sequence"/>
</dbReference>
<dbReference type="Pfam" id="PF03534">
    <property type="entry name" value="SpvB"/>
    <property type="match status" value="1"/>
</dbReference>
<evidence type="ECO:0000256" key="1">
    <source>
        <dbReference type="ARBA" id="ARBA00004613"/>
    </source>
</evidence>
<dbReference type="PANTHER" id="PTHR32305:SF15">
    <property type="entry name" value="PROTEIN RHSA-RELATED"/>
    <property type="match status" value="1"/>
</dbReference>
<dbReference type="OrthoDB" id="9765204at2"/>
<keyword evidence="2" id="KW-0964">Secreted</keyword>
<dbReference type="InterPro" id="IPR003284">
    <property type="entry name" value="Sal_SpvB"/>
</dbReference>
<dbReference type="InterPro" id="IPR050708">
    <property type="entry name" value="T6SS_VgrG/RHS"/>
</dbReference>
<reference evidence="8 9" key="1">
    <citation type="submission" date="2019-11" db="EMBL/GenBank/DDBJ databases">
        <title>Draft genome of Amycolatopsis RM579.</title>
        <authorList>
            <person name="Duangmal K."/>
            <person name="Mingma R."/>
        </authorList>
    </citation>
    <scope>NUCLEOTIDE SEQUENCE [LARGE SCALE GENOMIC DNA]</scope>
    <source>
        <strain evidence="8 9">RM579</strain>
    </source>
</reference>
<keyword evidence="3" id="KW-0732">Signal</keyword>
<evidence type="ECO:0000313" key="8">
    <source>
        <dbReference type="EMBL" id="MTD55249.1"/>
    </source>
</evidence>
<feature type="domain" description="Insecticide toxin TcdB middle/N-terminal" evidence="7">
    <location>
        <begin position="724"/>
        <end position="854"/>
    </location>
</feature>
<dbReference type="Pfam" id="PF13517">
    <property type="entry name" value="FG-GAP_3"/>
    <property type="match status" value="1"/>
</dbReference>
<evidence type="ECO:0000259" key="6">
    <source>
        <dbReference type="Pfam" id="PF12255"/>
    </source>
</evidence>
<dbReference type="InterPro" id="IPR028994">
    <property type="entry name" value="Integrin_alpha_N"/>
</dbReference>
<name>A0A6N7Z2Q9_9PSEU</name>
<keyword evidence="4" id="KW-0843">Virulence</keyword>
<evidence type="ECO:0000256" key="4">
    <source>
        <dbReference type="ARBA" id="ARBA00023026"/>
    </source>
</evidence>
<dbReference type="SUPFAM" id="SSF69318">
    <property type="entry name" value="Integrin alpha N-terminal domain"/>
    <property type="match status" value="1"/>
</dbReference>
<evidence type="ECO:0000256" key="5">
    <source>
        <dbReference type="SAM" id="Coils"/>
    </source>
</evidence>
<keyword evidence="9" id="KW-1185">Reference proteome</keyword>
<comment type="subcellular location">
    <subcellularLocation>
        <location evidence="1">Secreted</location>
    </subcellularLocation>
</comment>
<comment type="caution">
    <text evidence="8">The sequence shown here is derived from an EMBL/GenBank/DDBJ whole genome shotgun (WGS) entry which is preliminary data.</text>
</comment>
<protein>
    <recommendedName>
        <fullName evidence="10">Toxin</fullName>
    </recommendedName>
</protein>
<dbReference type="PRINTS" id="PR01341">
    <property type="entry name" value="SALSPVBPROT"/>
</dbReference>
<dbReference type="InterPro" id="IPR022045">
    <property type="entry name" value="TcdB_toxin_mid/N"/>
</dbReference>
<evidence type="ECO:0008006" key="10">
    <source>
        <dbReference type="Google" id="ProtNLM"/>
    </source>
</evidence>
<keyword evidence="5" id="KW-0175">Coiled coil</keyword>